<dbReference type="RefSeq" id="XP_016292054.1">
    <property type="nucleotide sequence ID" value="XM_016436647.1"/>
</dbReference>
<evidence type="ECO:0000256" key="1">
    <source>
        <dbReference type="SAM" id="MobiDB-lite"/>
    </source>
</evidence>
<evidence type="ECO:0000313" key="3">
    <source>
        <dbReference type="Proteomes" id="UP000019377"/>
    </source>
</evidence>
<dbReference type="STRING" id="1365824.V5EPQ4"/>
<dbReference type="eggNOG" id="ENOG502RDZK">
    <property type="taxonomic scope" value="Eukaryota"/>
</dbReference>
<protein>
    <recommendedName>
        <fullName evidence="4">Ubiquinone biosynthesis protein</fullName>
    </recommendedName>
</protein>
<dbReference type="AlphaFoldDB" id="V5EPQ4"/>
<evidence type="ECO:0000313" key="2">
    <source>
        <dbReference type="EMBL" id="EST07065.1"/>
    </source>
</evidence>
<dbReference type="EMBL" id="KI545865">
    <property type="protein sequence ID" value="EST07065.1"/>
    <property type="molecule type" value="Genomic_DNA"/>
</dbReference>
<organism evidence="2 3">
    <name type="scientific">Kalmanozyma brasiliensis (strain GHG001)</name>
    <name type="common">Yeast</name>
    <name type="synonym">Pseudozyma brasiliensis</name>
    <dbReference type="NCBI Taxonomy" id="1365824"/>
    <lineage>
        <taxon>Eukaryota</taxon>
        <taxon>Fungi</taxon>
        <taxon>Dikarya</taxon>
        <taxon>Basidiomycota</taxon>
        <taxon>Ustilaginomycotina</taxon>
        <taxon>Ustilaginomycetes</taxon>
        <taxon>Ustilaginales</taxon>
        <taxon>Ustilaginaceae</taxon>
        <taxon>Kalmanozyma</taxon>
    </lineage>
</organism>
<gene>
    <name evidence="2" type="ORF">PSEUBRA_SCAF22g00080</name>
</gene>
<feature type="compositionally biased region" description="Low complexity" evidence="1">
    <location>
        <begin position="30"/>
        <end position="77"/>
    </location>
</feature>
<reference evidence="3" key="1">
    <citation type="journal article" date="2013" name="Genome Announc.">
        <title>Draft genome sequence of Pseudozyma brasiliensis sp. nov. strain GHG001, a high producer of endo-1,4-xylanase isolated from an insect pest of sugarcane.</title>
        <authorList>
            <person name="Oliveira J.V.D.C."/>
            <person name="dos Santos R.A.C."/>
            <person name="Borges T.A."/>
            <person name="Riano-Pachon D.M."/>
            <person name="Goldman G.H."/>
        </authorList>
    </citation>
    <scope>NUCLEOTIDE SEQUENCE [LARGE SCALE GENOMIC DNA]</scope>
    <source>
        <strain evidence="3">GHG001</strain>
    </source>
</reference>
<keyword evidence="3" id="KW-1185">Reference proteome</keyword>
<dbReference type="HOGENOM" id="CLU_072861_0_0_1"/>
<sequence length="354" mass="38023">MSVRSALRAMHTVARVAGPSRAAIPARSAIQPRLRSRQSSRSIASSSRTSESPSASSSQTPIGSSSSSSPHHTTHSAPDASTLLLLDSIPHIPQYGFTRQAYLRTSADPLDTDELSKRMRVVSTLFPGPESSFDAKLFEAWNSLCDLSVIHGVSPETVLASLRTGEEAGKTQGKPVNTRKNLSKAEERAAIEKVAAVIEERLRLSWSVRGHLTQGITSLSTLSPTSSTLHSVFPHQTVLPNLPTPLPLLNLTSGFISTVLTHPTVQARTGYIDPDGPDWYSLRTRLTLAYTAATLHAASPSIAHFQDTQRLFRRAVEGRETGLAATLGGIAGNAGEWVRWGGRGWLGVLRSLGL</sequence>
<evidence type="ECO:0008006" key="4">
    <source>
        <dbReference type="Google" id="ProtNLM"/>
    </source>
</evidence>
<accession>V5EPQ4</accession>
<dbReference type="GeneID" id="27419289"/>
<dbReference type="Proteomes" id="UP000019377">
    <property type="component" value="Unassembled WGS sequence"/>
</dbReference>
<name>V5EPQ4_KALBG</name>
<proteinExistence type="predicted"/>
<feature type="region of interest" description="Disordered" evidence="1">
    <location>
        <begin position="18"/>
        <end position="77"/>
    </location>
</feature>
<dbReference type="OMA" id="WVRWGGR"/>
<dbReference type="OrthoDB" id="2552827at2759"/>